<dbReference type="PANTHER" id="PTHR19879:SF9">
    <property type="entry name" value="TRANSCRIPTION INITIATION FACTOR TFIID SUBUNIT 5"/>
    <property type="match status" value="1"/>
</dbReference>
<keyword evidence="2" id="KW-1185">Reference proteome</keyword>
<evidence type="ECO:0008006" key="3">
    <source>
        <dbReference type="Google" id="ProtNLM"/>
    </source>
</evidence>
<gene>
    <name evidence="1" type="ORF">TWF481_009841</name>
</gene>
<comment type="caution">
    <text evidence="1">The sequence shown here is derived from an EMBL/GenBank/DDBJ whole genome shotgun (WGS) entry which is preliminary data.</text>
</comment>
<protein>
    <recommendedName>
        <fullName evidence="3">WD40 repeat domain-containing protein</fullName>
    </recommendedName>
</protein>
<dbReference type="SUPFAM" id="SSF50960">
    <property type="entry name" value="TolB, C-terminal domain"/>
    <property type="match status" value="1"/>
</dbReference>
<dbReference type="Proteomes" id="UP001370758">
    <property type="component" value="Unassembled WGS sequence"/>
</dbReference>
<dbReference type="EMBL" id="JAVHJL010000006">
    <property type="protein sequence ID" value="KAK6502023.1"/>
    <property type="molecule type" value="Genomic_DNA"/>
</dbReference>
<proteinExistence type="predicted"/>
<dbReference type="Pfam" id="PF00400">
    <property type="entry name" value="WD40"/>
    <property type="match status" value="1"/>
</dbReference>
<dbReference type="InterPro" id="IPR015943">
    <property type="entry name" value="WD40/YVTN_repeat-like_dom_sf"/>
</dbReference>
<dbReference type="PANTHER" id="PTHR19879">
    <property type="entry name" value="TRANSCRIPTION INITIATION FACTOR TFIID"/>
    <property type="match status" value="1"/>
</dbReference>
<organism evidence="1 2">
    <name type="scientific">Arthrobotrys musiformis</name>
    <dbReference type="NCBI Taxonomy" id="47236"/>
    <lineage>
        <taxon>Eukaryota</taxon>
        <taxon>Fungi</taxon>
        <taxon>Dikarya</taxon>
        <taxon>Ascomycota</taxon>
        <taxon>Pezizomycotina</taxon>
        <taxon>Orbiliomycetes</taxon>
        <taxon>Orbiliales</taxon>
        <taxon>Orbiliaceae</taxon>
        <taxon>Arthrobotrys</taxon>
    </lineage>
</organism>
<sequence>MDDFFDCSMAISTGKYGLTAALKGFSRSTGCDFVEFWDVEAATILERLELTSFRSDQHLLSFSLDGSLLAAVAVECIFVWDVIDMVPNSEPLSMPWKAEQQAHAGNSEPGLLSALEQQNPPSSTIKLCLRFKIKTGFKASSLEFSPDGKLIAFVSGNRHTYDRTVEVWNNEKGELFRKWHIFSPPETQLRFSPDGNQLLSYSGYEIQIWLISSGELLKRFEDVLGSAYSVPEFYRGGPQYQIRMAALSHQNTLLALNVSYEGQFQTIIKDVETGETVQKITRTEELSLLSFSEGDFQLETNRGLFNINRRKNYENDGVHGTLGRNVHSLLADEHQEWICLNGEKILWLPHKYRPAHSDPRYITIQENTVAIKTGDNRLIFIEIEPWDKGGGSI</sequence>
<dbReference type="InterPro" id="IPR001680">
    <property type="entry name" value="WD40_rpt"/>
</dbReference>
<dbReference type="Gene3D" id="2.130.10.10">
    <property type="entry name" value="YVTN repeat-like/Quinoprotein amine dehydrogenase"/>
    <property type="match status" value="1"/>
</dbReference>
<reference evidence="1 2" key="1">
    <citation type="submission" date="2023-08" db="EMBL/GenBank/DDBJ databases">
        <authorList>
            <person name="Palmer J.M."/>
        </authorList>
    </citation>
    <scope>NUCLEOTIDE SEQUENCE [LARGE SCALE GENOMIC DNA]</scope>
    <source>
        <strain evidence="1 2">TWF481</strain>
    </source>
</reference>
<name>A0AAV9W4Y6_9PEZI</name>
<evidence type="ECO:0000313" key="2">
    <source>
        <dbReference type="Proteomes" id="UP001370758"/>
    </source>
</evidence>
<accession>A0AAV9W4Y6</accession>
<evidence type="ECO:0000313" key="1">
    <source>
        <dbReference type="EMBL" id="KAK6502023.1"/>
    </source>
</evidence>
<dbReference type="AlphaFoldDB" id="A0AAV9W4Y6"/>